<dbReference type="Pfam" id="PF12323">
    <property type="entry name" value="HTH_OrfB_IS605"/>
    <property type="match status" value="1"/>
</dbReference>
<dbReference type="AlphaFoldDB" id="A0A9W5PJX4"/>
<protein>
    <recommendedName>
        <fullName evidence="1">Transposase putative helix-turn-helix domain-containing protein</fullName>
    </recommendedName>
</protein>
<proteinExistence type="predicted"/>
<dbReference type="RefSeq" id="WP_016110356.1">
    <property type="nucleotide sequence ID" value="NZ_KB976174.1"/>
</dbReference>
<name>A0A9W5PJX4_BACCE</name>
<comment type="caution">
    <text evidence="2">The sequence shown here is derived from an EMBL/GenBank/DDBJ whole genome shotgun (WGS) entry which is preliminary data.</text>
</comment>
<reference evidence="2 3" key="1">
    <citation type="submission" date="2012-12" db="EMBL/GenBank/DDBJ databases">
        <title>The Genome Sequence of Bacillus cereus VD133.</title>
        <authorList>
            <consortium name="The Broad Institute Genome Sequencing Platform"/>
            <consortium name="The Broad Institute Genome Sequencing Center for Infectious Disease"/>
            <person name="Feldgarden M."/>
            <person name="Van der Auwera G.A."/>
            <person name="Mahillon J."/>
            <person name="Duprez V."/>
            <person name="Timmery S."/>
            <person name="Mattelet C."/>
            <person name="Dierick K."/>
            <person name="Sun M."/>
            <person name="Yu Z."/>
            <person name="Zhu L."/>
            <person name="Hu X."/>
            <person name="Shank E.B."/>
            <person name="Swiecicka I."/>
            <person name="Hansen B.M."/>
            <person name="Andrup L."/>
            <person name="Walker B."/>
            <person name="Young S.K."/>
            <person name="Zeng Q."/>
            <person name="Gargeya S."/>
            <person name="Fitzgerald M."/>
            <person name="Haas B."/>
            <person name="Abouelleil A."/>
            <person name="Alvarado L."/>
            <person name="Arachchi H.M."/>
            <person name="Berlin A.M."/>
            <person name="Chapman S.B."/>
            <person name="Dewar J."/>
            <person name="Goldberg J."/>
            <person name="Griggs A."/>
            <person name="Gujja S."/>
            <person name="Hansen M."/>
            <person name="Howarth C."/>
            <person name="Imamovic A."/>
            <person name="Larimer J."/>
            <person name="McCowan C."/>
            <person name="Murphy C."/>
            <person name="Neiman D."/>
            <person name="Pearson M."/>
            <person name="Priest M."/>
            <person name="Roberts A."/>
            <person name="Saif S."/>
            <person name="Shea T."/>
            <person name="Sisk P."/>
            <person name="Sykes S."/>
            <person name="Wortman J."/>
            <person name="Nusbaum C."/>
            <person name="Birren B."/>
        </authorList>
    </citation>
    <scope>NUCLEOTIDE SEQUENCE [LARGE SCALE GENOMIC DNA]</scope>
    <source>
        <strain evidence="2 3">VD133</strain>
    </source>
</reference>
<dbReference type="EMBL" id="AHFB01000158">
    <property type="protein sequence ID" value="EOO24661.1"/>
    <property type="molecule type" value="Genomic_DNA"/>
</dbReference>
<feature type="domain" description="Transposase putative helix-turn-helix" evidence="1">
    <location>
        <begin position="1"/>
        <end position="44"/>
    </location>
</feature>
<evidence type="ECO:0000259" key="1">
    <source>
        <dbReference type="Pfam" id="PF12323"/>
    </source>
</evidence>
<evidence type="ECO:0000313" key="3">
    <source>
        <dbReference type="Proteomes" id="UP000014018"/>
    </source>
</evidence>
<dbReference type="Proteomes" id="UP000014018">
    <property type="component" value="Unassembled WGS sequence"/>
</dbReference>
<dbReference type="InterPro" id="IPR021027">
    <property type="entry name" value="Transposase_put_HTH"/>
</dbReference>
<gene>
    <name evidence="2" type="ORF">IIU_06655</name>
</gene>
<evidence type="ECO:0000313" key="2">
    <source>
        <dbReference type="EMBL" id="EOO24661.1"/>
    </source>
</evidence>
<accession>A0A9W5PJX4</accession>
<sequence>MKLNYRFEIYPTGEQQHTLERWISICRQQYNSALLDKQRYYKQKRLNTVLLQSLKKHKIVYKI</sequence>
<organism evidence="2 3">
    <name type="scientific">Bacillus cereus VD133</name>
    <dbReference type="NCBI Taxonomy" id="1053233"/>
    <lineage>
        <taxon>Bacteria</taxon>
        <taxon>Bacillati</taxon>
        <taxon>Bacillota</taxon>
        <taxon>Bacilli</taxon>
        <taxon>Bacillales</taxon>
        <taxon>Bacillaceae</taxon>
        <taxon>Bacillus</taxon>
        <taxon>Bacillus cereus group</taxon>
    </lineage>
</organism>